<feature type="signal peptide" evidence="1">
    <location>
        <begin position="1"/>
        <end position="19"/>
    </location>
</feature>
<dbReference type="VEuPathDB" id="FungiDB:MGYG_09150"/>
<gene>
    <name evidence="2" type="ORF">MGYG_09150</name>
</gene>
<reference evidence="3" key="1">
    <citation type="journal article" date="2012" name="MBio">
        <title>Comparative genome analysis of Trichophyton rubrum and related dermatophytes reveals candidate genes involved in infection.</title>
        <authorList>
            <person name="Martinez D.A."/>
            <person name="Oliver B.G."/>
            <person name="Graeser Y."/>
            <person name="Goldberg J.M."/>
            <person name="Li W."/>
            <person name="Martinez-Rossi N.M."/>
            <person name="Monod M."/>
            <person name="Shelest E."/>
            <person name="Barton R.C."/>
            <person name="Birch E."/>
            <person name="Brakhage A.A."/>
            <person name="Chen Z."/>
            <person name="Gurr S.J."/>
            <person name="Heiman D."/>
            <person name="Heitman J."/>
            <person name="Kosti I."/>
            <person name="Rossi A."/>
            <person name="Saif S."/>
            <person name="Samalova M."/>
            <person name="Saunders C.W."/>
            <person name="Shea T."/>
            <person name="Summerbell R.C."/>
            <person name="Xu J."/>
            <person name="Young S."/>
            <person name="Zeng Q."/>
            <person name="Birren B.W."/>
            <person name="Cuomo C.A."/>
            <person name="White T.C."/>
        </authorList>
    </citation>
    <scope>NUCLEOTIDE SEQUENCE [LARGE SCALE GENOMIC DNA]</scope>
    <source>
        <strain evidence="3">ATCC MYA-4604 / CBS 118893</strain>
    </source>
</reference>
<evidence type="ECO:0000313" key="3">
    <source>
        <dbReference type="Proteomes" id="UP000002669"/>
    </source>
</evidence>
<sequence length="148" mass="17047">MRIISLAVLLCAFAASTFAAQYYITTPAGLYLNNYGGGVVGREERQNWTVSQVSPDYGKNWHVIHQGSWYLNVIAYREGFYADYSQIPTIYRLEEEGEYHYIVTIGNSAADGNFTWTTQDYSPTFTQLRLRPYTRAPNQRFRFTKIAD</sequence>
<dbReference type="InParanoid" id="E4V306"/>
<dbReference type="GeneID" id="10025382"/>
<dbReference type="EMBL" id="DS989828">
    <property type="protein sequence ID" value="EFR04380.1"/>
    <property type="molecule type" value="Genomic_DNA"/>
</dbReference>
<dbReference type="Proteomes" id="UP000002669">
    <property type="component" value="Unassembled WGS sequence"/>
</dbReference>
<proteinExistence type="predicted"/>
<accession>E4V306</accession>
<dbReference type="eggNOG" id="ENOG502RQ5M">
    <property type="taxonomic scope" value="Eukaryota"/>
</dbReference>
<dbReference type="HOGENOM" id="CLU_105108_0_0_1"/>
<keyword evidence="3" id="KW-1185">Reference proteome</keyword>
<organism evidence="3">
    <name type="scientific">Arthroderma gypseum (strain ATCC MYA-4604 / CBS 118893)</name>
    <name type="common">Microsporum gypseum</name>
    <dbReference type="NCBI Taxonomy" id="535722"/>
    <lineage>
        <taxon>Eukaryota</taxon>
        <taxon>Fungi</taxon>
        <taxon>Dikarya</taxon>
        <taxon>Ascomycota</taxon>
        <taxon>Pezizomycotina</taxon>
        <taxon>Eurotiomycetes</taxon>
        <taxon>Eurotiomycetidae</taxon>
        <taxon>Onygenales</taxon>
        <taxon>Arthrodermataceae</taxon>
        <taxon>Nannizzia</taxon>
    </lineage>
</organism>
<protein>
    <submittedName>
        <fullName evidence="2">Uncharacterized protein</fullName>
    </submittedName>
</protein>
<dbReference type="AlphaFoldDB" id="E4V306"/>
<dbReference type="OMA" id="HYIVTIG"/>
<dbReference type="RefSeq" id="XP_003170143.1">
    <property type="nucleotide sequence ID" value="XM_003170095.1"/>
</dbReference>
<name>E4V306_ARTGP</name>
<evidence type="ECO:0000313" key="2">
    <source>
        <dbReference type="EMBL" id="EFR04380.1"/>
    </source>
</evidence>
<feature type="chain" id="PRO_5003190719" evidence="1">
    <location>
        <begin position="20"/>
        <end position="148"/>
    </location>
</feature>
<keyword evidence="1" id="KW-0732">Signal</keyword>
<evidence type="ECO:0000256" key="1">
    <source>
        <dbReference type="SAM" id="SignalP"/>
    </source>
</evidence>